<evidence type="ECO:0000313" key="2">
    <source>
        <dbReference type="Proteomes" id="UP001597541"/>
    </source>
</evidence>
<dbReference type="RefSeq" id="WP_377605762.1">
    <property type="nucleotide sequence ID" value="NZ_JBHUME010000013.1"/>
</dbReference>
<reference evidence="2" key="1">
    <citation type="journal article" date="2019" name="Int. J. Syst. Evol. Microbiol.">
        <title>The Global Catalogue of Microorganisms (GCM) 10K type strain sequencing project: providing services to taxonomists for standard genome sequencing and annotation.</title>
        <authorList>
            <consortium name="The Broad Institute Genomics Platform"/>
            <consortium name="The Broad Institute Genome Sequencing Center for Infectious Disease"/>
            <person name="Wu L."/>
            <person name="Ma J."/>
        </authorList>
    </citation>
    <scope>NUCLEOTIDE SEQUENCE [LARGE SCALE GENOMIC DNA]</scope>
    <source>
        <strain evidence="2">KCTC 3950</strain>
    </source>
</reference>
<proteinExistence type="predicted"/>
<keyword evidence="2" id="KW-1185">Reference proteome</keyword>
<accession>A0ABW5PGW6</accession>
<dbReference type="EMBL" id="JBHUME010000013">
    <property type="protein sequence ID" value="MFD2614666.1"/>
    <property type="molecule type" value="Genomic_DNA"/>
</dbReference>
<name>A0ABW5PGW6_9BACL</name>
<sequence>MSKKKGNFNNIKRGDSVTIKLKRNFFSKSRYISGTVEDAAHYNSLGWEIDLINDKTGFAVRWTSKRDGGEIVLLNNQAAKLKKLGGISRFASVLIGDEVTIKVKRNLFSRSRCLRGTVVEAAYYARKGWDVDLTDAETGELFRWTQWLDGGDLLAVNDRAAM</sequence>
<gene>
    <name evidence="1" type="ORF">ACFSUF_19830</name>
</gene>
<evidence type="ECO:0000313" key="1">
    <source>
        <dbReference type="EMBL" id="MFD2614666.1"/>
    </source>
</evidence>
<organism evidence="1 2">
    <name type="scientific">Paenibacillus gansuensis</name>
    <dbReference type="NCBI Taxonomy" id="306542"/>
    <lineage>
        <taxon>Bacteria</taxon>
        <taxon>Bacillati</taxon>
        <taxon>Bacillota</taxon>
        <taxon>Bacilli</taxon>
        <taxon>Bacillales</taxon>
        <taxon>Paenibacillaceae</taxon>
        <taxon>Paenibacillus</taxon>
    </lineage>
</organism>
<protein>
    <submittedName>
        <fullName evidence="1">Uncharacterized protein</fullName>
    </submittedName>
</protein>
<dbReference type="Proteomes" id="UP001597541">
    <property type="component" value="Unassembled WGS sequence"/>
</dbReference>
<comment type="caution">
    <text evidence="1">The sequence shown here is derived from an EMBL/GenBank/DDBJ whole genome shotgun (WGS) entry which is preliminary data.</text>
</comment>